<reference evidence="1 2" key="1">
    <citation type="submission" date="2024-06" db="EMBL/GenBank/DDBJ databases">
        <authorList>
            <person name="Steensen K."/>
            <person name="Seneca J."/>
            <person name="Bartlau N."/>
            <person name="Yu A.X."/>
            <person name="Polz M.F."/>
        </authorList>
    </citation>
    <scope>NUCLEOTIDE SEQUENCE [LARGE SCALE GENOMIC DNA]</scope>
    <source>
        <strain evidence="1 2">FF146</strain>
    </source>
</reference>
<evidence type="ECO:0000313" key="2">
    <source>
        <dbReference type="Proteomes" id="UP001569153"/>
    </source>
</evidence>
<accession>A0ABV4M8J9</accession>
<dbReference type="Proteomes" id="UP001569153">
    <property type="component" value="Unassembled WGS sequence"/>
</dbReference>
<comment type="caution">
    <text evidence="1">The sequence shown here is derived from an EMBL/GenBank/DDBJ whole genome shotgun (WGS) entry which is preliminary data.</text>
</comment>
<evidence type="ECO:0000313" key="1">
    <source>
        <dbReference type="EMBL" id="MEZ8195836.1"/>
    </source>
</evidence>
<dbReference type="EMBL" id="JBGOOT010000009">
    <property type="protein sequence ID" value="MEZ8195836.1"/>
    <property type="molecule type" value="Genomic_DNA"/>
</dbReference>
<organism evidence="1 2">
    <name type="scientific">Vibrio cortegadensis</name>
    <dbReference type="NCBI Taxonomy" id="1328770"/>
    <lineage>
        <taxon>Bacteria</taxon>
        <taxon>Pseudomonadati</taxon>
        <taxon>Pseudomonadota</taxon>
        <taxon>Gammaproteobacteria</taxon>
        <taxon>Vibrionales</taxon>
        <taxon>Vibrionaceae</taxon>
        <taxon>Vibrio</taxon>
    </lineage>
</organism>
<proteinExistence type="predicted"/>
<sequence length="126" mass="14713">MEVSFSNCDIRAYRNQRDRMVLHCQTVVFIDCGGWHFSSDYFTQTRFYVVLSNGEELEFEVQMYCDSEFSFNGTNNTYTFKLKATTHYHEIEDQVVILGLSLDIDFPHGLTPIRHKQLGVIRNTAN</sequence>
<protein>
    <submittedName>
        <fullName evidence="1">Uncharacterized protein</fullName>
    </submittedName>
</protein>
<name>A0ABV4M8J9_9VIBR</name>
<keyword evidence="2" id="KW-1185">Reference proteome</keyword>
<gene>
    <name evidence="1" type="ORF">ACED38_13225</name>
</gene>
<dbReference type="RefSeq" id="WP_371730643.1">
    <property type="nucleotide sequence ID" value="NZ_JBGOOT010000009.1"/>
</dbReference>